<proteinExistence type="predicted"/>
<protein>
    <submittedName>
        <fullName evidence="1">Uncharacterized protein</fullName>
    </submittedName>
</protein>
<dbReference type="EMBL" id="JBBPBM010000026">
    <property type="protein sequence ID" value="KAK8539480.1"/>
    <property type="molecule type" value="Genomic_DNA"/>
</dbReference>
<evidence type="ECO:0000313" key="1">
    <source>
        <dbReference type="EMBL" id="KAK8539480.1"/>
    </source>
</evidence>
<name>A0ABR2DI93_9ROSI</name>
<gene>
    <name evidence="1" type="ORF">V6N12_043106</name>
</gene>
<accession>A0ABR2DI93</accession>
<dbReference type="Proteomes" id="UP001472677">
    <property type="component" value="Unassembled WGS sequence"/>
</dbReference>
<keyword evidence="2" id="KW-1185">Reference proteome</keyword>
<evidence type="ECO:0000313" key="2">
    <source>
        <dbReference type="Proteomes" id="UP001472677"/>
    </source>
</evidence>
<sequence length="106" mass="11638">MIIGKSSTRPSPTVKIPAWEWDPSHNPTNNFSVVLHPTLVSSLIAFSSVGSTQLVTEISHARMVLVVNDVFAFSLTLRSRVREEMDPVPVPVQVTGLLLLTNTLPF</sequence>
<organism evidence="1 2">
    <name type="scientific">Hibiscus sabdariffa</name>
    <name type="common">roselle</name>
    <dbReference type="NCBI Taxonomy" id="183260"/>
    <lineage>
        <taxon>Eukaryota</taxon>
        <taxon>Viridiplantae</taxon>
        <taxon>Streptophyta</taxon>
        <taxon>Embryophyta</taxon>
        <taxon>Tracheophyta</taxon>
        <taxon>Spermatophyta</taxon>
        <taxon>Magnoliopsida</taxon>
        <taxon>eudicotyledons</taxon>
        <taxon>Gunneridae</taxon>
        <taxon>Pentapetalae</taxon>
        <taxon>rosids</taxon>
        <taxon>malvids</taxon>
        <taxon>Malvales</taxon>
        <taxon>Malvaceae</taxon>
        <taxon>Malvoideae</taxon>
        <taxon>Hibiscus</taxon>
    </lineage>
</organism>
<comment type="caution">
    <text evidence="1">The sequence shown here is derived from an EMBL/GenBank/DDBJ whole genome shotgun (WGS) entry which is preliminary data.</text>
</comment>
<reference evidence="1 2" key="1">
    <citation type="journal article" date="2024" name="G3 (Bethesda)">
        <title>Genome assembly of Hibiscus sabdariffa L. provides insights into metabolisms of medicinal natural products.</title>
        <authorList>
            <person name="Kim T."/>
        </authorList>
    </citation>
    <scope>NUCLEOTIDE SEQUENCE [LARGE SCALE GENOMIC DNA]</scope>
    <source>
        <strain evidence="1">TK-2024</strain>
        <tissue evidence="1">Old leaves</tissue>
    </source>
</reference>